<dbReference type="Proteomes" id="UP001430848">
    <property type="component" value="Unassembled WGS sequence"/>
</dbReference>
<keyword evidence="3" id="KW-1185">Reference proteome</keyword>
<feature type="region of interest" description="Disordered" evidence="1">
    <location>
        <begin position="109"/>
        <end position="156"/>
    </location>
</feature>
<comment type="caution">
    <text evidence="2">The sequence shown here is derived from an EMBL/GenBank/DDBJ whole genome shotgun (WGS) entry which is preliminary data.</text>
</comment>
<accession>A0ABR1NZ88</accession>
<feature type="compositionally biased region" description="Basic and acidic residues" evidence="1">
    <location>
        <begin position="42"/>
        <end position="51"/>
    </location>
</feature>
<organism evidence="2 3">
    <name type="scientific">Diaporthe eres</name>
    <name type="common">Phomopsis oblonga</name>
    <dbReference type="NCBI Taxonomy" id="83184"/>
    <lineage>
        <taxon>Eukaryota</taxon>
        <taxon>Fungi</taxon>
        <taxon>Dikarya</taxon>
        <taxon>Ascomycota</taxon>
        <taxon>Pezizomycotina</taxon>
        <taxon>Sordariomycetes</taxon>
        <taxon>Sordariomycetidae</taxon>
        <taxon>Diaporthales</taxon>
        <taxon>Diaporthaceae</taxon>
        <taxon>Diaporthe</taxon>
        <taxon>Diaporthe eres species complex</taxon>
    </lineage>
</organism>
<feature type="region of interest" description="Disordered" evidence="1">
    <location>
        <begin position="1"/>
        <end position="77"/>
    </location>
</feature>
<reference evidence="2 3" key="1">
    <citation type="submission" date="2024-02" db="EMBL/GenBank/DDBJ databases">
        <title>De novo assembly and annotation of 12 fungi associated with fruit tree decline syndrome in Ontario, Canada.</title>
        <authorList>
            <person name="Sulman M."/>
            <person name="Ellouze W."/>
            <person name="Ilyukhin E."/>
        </authorList>
    </citation>
    <scope>NUCLEOTIDE SEQUENCE [LARGE SCALE GENOMIC DNA]</scope>
    <source>
        <strain evidence="2 3">M169</strain>
    </source>
</reference>
<gene>
    <name evidence="2" type="ORF">SLS63_009654</name>
</gene>
<evidence type="ECO:0000313" key="2">
    <source>
        <dbReference type="EMBL" id="KAK7720871.1"/>
    </source>
</evidence>
<evidence type="ECO:0000313" key="3">
    <source>
        <dbReference type="Proteomes" id="UP001430848"/>
    </source>
</evidence>
<sequence>MSSTRALRLTSLASRPSLSTTYRAQAQVTRPPSLFQARHYASKGEGEKDDLGGPGGQEPPDPQARADQNKYDSKIPSMRNKTIAGMLLAISVPLFYMVGQPGKIAEKEIDNNSAGPFAKNNPAENLNKVQGGLPGGRQEQRNQWEGNAGQDIKSVR</sequence>
<name>A0ABR1NZ88_DIAER</name>
<evidence type="ECO:0000256" key="1">
    <source>
        <dbReference type="SAM" id="MobiDB-lite"/>
    </source>
</evidence>
<proteinExistence type="predicted"/>
<dbReference type="EMBL" id="JAKNSF020000072">
    <property type="protein sequence ID" value="KAK7720871.1"/>
    <property type="molecule type" value="Genomic_DNA"/>
</dbReference>
<feature type="compositionally biased region" description="Polar residues" evidence="1">
    <location>
        <begin position="1"/>
        <end position="30"/>
    </location>
</feature>
<protein>
    <submittedName>
        <fullName evidence="2">Uncharacterized protein</fullName>
    </submittedName>
</protein>